<keyword evidence="2 7" id="KW-0489">Methyltransferase</keyword>
<dbReference type="GO" id="GO:0009307">
    <property type="term" value="P:DNA restriction-modification system"/>
    <property type="evidence" value="ECO:0007669"/>
    <property type="project" value="UniProtKB-KW"/>
</dbReference>
<dbReference type="Pfam" id="PF00145">
    <property type="entry name" value="DNA_methylase"/>
    <property type="match status" value="1"/>
</dbReference>
<dbReference type="InterPro" id="IPR050390">
    <property type="entry name" value="C5-Methyltransferase"/>
</dbReference>
<dbReference type="InterPro" id="IPR029063">
    <property type="entry name" value="SAM-dependent_MTases_sf"/>
</dbReference>
<dbReference type="PANTHER" id="PTHR10629:SF52">
    <property type="entry name" value="DNA (CYTOSINE-5)-METHYLTRANSFERASE 1"/>
    <property type="match status" value="1"/>
</dbReference>
<dbReference type="GO" id="GO:0032259">
    <property type="term" value="P:methylation"/>
    <property type="evidence" value="ECO:0007669"/>
    <property type="project" value="UniProtKB-KW"/>
</dbReference>
<accession>A0A741LE50</accession>
<keyword evidence="4" id="KW-0949">S-adenosyl-L-methionine</keyword>
<keyword evidence="3 7" id="KW-0808">Transferase</keyword>
<dbReference type="SUPFAM" id="SSF53335">
    <property type="entry name" value="S-adenosyl-L-methionine-dependent methyltransferases"/>
    <property type="match status" value="1"/>
</dbReference>
<evidence type="ECO:0000256" key="4">
    <source>
        <dbReference type="ARBA" id="ARBA00022691"/>
    </source>
</evidence>
<dbReference type="PROSITE" id="PS00095">
    <property type="entry name" value="C5_MTASE_2"/>
    <property type="match status" value="1"/>
</dbReference>
<organism evidence="7">
    <name type="scientific">Salmonella enterica subsp. enterica serovar Agona</name>
    <dbReference type="NCBI Taxonomy" id="58095"/>
    <lineage>
        <taxon>Bacteria</taxon>
        <taxon>Pseudomonadati</taxon>
        <taxon>Pseudomonadota</taxon>
        <taxon>Gammaproteobacteria</taxon>
        <taxon>Enterobacterales</taxon>
        <taxon>Enterobacteriaceae</taxon>
        <taxon>Salmonella</taxon>
    </lineage>
</organism>
<reference evidence="7" key="2">
    <citation type="submission" date="2018-07" db="EMBL/GenBank/DDBJ databases">
        <authorList>
            <consortium name="NCBI Pathogen Detection Project"/>
        </authorList>
    </citation>
    <scope>NUCLEOTIDE SEQUENCE</scope>
    <source>
        <strain evidence="7">12-3284</strain>
    </source>
</reference>
<dbReference type="GO" id="GO:0044027">
    <property type="term" value="P:negative regulation of gene expression via chromosomal CpG island methylation"/>
    <property type="evidence" value="ECO:0007669"/>
    <property type="project" value="TreeGrafter"/>
</dbReference>
<dbReference type="InterPro" id="IPR031303">
    <property type="entry name" value="C5_meth_CS"/>
</dbReference>
<sequence length="99" mass="10992">MKSSGKGYASVYGRMSWDKPSPTITTLCYGFGNGRFGHPEQHRAISLREAALLQTFPMDYIFVEDKDKFVIRSIGKMIGNAVPVELGKAIGQSIKNHLE</sequence>
<comment type="catalytic activity">
    <reaction evidence="6">
        <text>a 2'-deoxycytidine in DNA + S-adenosyl-L-methionine = a 5-methyl-2'-deoxycytidine in DNA + S-adenosyl-L-homocysteine + H(+)</text>
        <dbReference type="Rhea" id="RHEA:13681"/>
        <dbReference type="Rhea" id="RHEA-COMP:11369"/>
        <dbReference type="Rhea" id="RHEA-COMP:11370"/>
        <dbReference type="ChEBI" id="CHEBI:15378"/>
        <dbReference type="ChEBI" id="CHEBI:57856"/>
        <dbReference type="ChEBI" id="CHEBI:59789"/>
        <dbReference type="ChEBI" id="CHEBI:85452"/>
        <dbReference type="ChEBI" id="CHEBI:85454"/>
        <dbReference type="EC" id="2.1.1.37"/>
    </reaction>
</comment>
<dbReference type="InterPro" id="IPR001525">
    <property type="entry name" value="C5_MeTfrase"/>
</dbReference>
<evidence type="ECO:0000256" key="6">
    <source>
        <dbReference type="ARBA" id="ARBA00047422"/>
    </source>
</evidence>
<dbReference type="AlphaFoldDB" id="A0A741LE50"/>
<comment type="caution">
    <text evidence="7">The sequence shown here is derived from an EMBL/GenBank/DDBJ whole genome shotgun (WGS) entry which is preliminary data.</text>
</comment>
<dbReference type="GO" id="GO:0003886">
    <property type="term" value="F:DNA (cytosine-5-)-methyltransferase activity"/>
    <property type="evidence" value="ECO:0007669"/>
    <property type="project" value="UniProtKB-EC"/>
</dbReference>
<dbReference type="Gene3D" id="3.90.120.10">
    <property type="entry name" value="DNA Methylase, subunit A, domain 2"/>
    <property type="match status" value="1"/>
</dbReference>
<dbReference type="PANTHER" id="PTHR10629">
    <property type="entry name" value="CYTOSINE-SPECIFIC METHYLTRANSFERASE"/>
    <property type="match status" value="1"/>
</dbReference>
<gene>
    <name evidence="7" type="ORF">G9C35_004678</name>
</gene>
<dbReference type="EMBL" id="DAATZW010000119">
    <property type="protein sequence ID" value="HAF0793299.1"/>
    <property type="molecule type" value="Genomic_DNA"/>
</dbReference>
<dbReference type="GO" id="GO:0003677">
    <property type="term" value="F:DNA binding"/>
    <property type="evidence" value="ECO:0007669"/>
    <property type="project" value="TreeGrafter"/>
</dbReference>
<reference evidence="7" key="1">
    <citation type="journal article" date="2018" name="Genome Biol.">
        <title>SKESA: strategic k-mer extension for scrupulous assemblies.</title>
        <authorList>
            <person name="Souvorov A."/>
            <person name="Agarwala R."/>
            <person name="Lipman D.J."/>
        </authorList>
    </citation>
    <scope>NUCLEOTIDE SEQUENCE</scope>
    <source>
        <strain evidence="7">12-3284</strain>
    </source>
</reference>
<keyword evidence="5" id="KW-0680">Restriction system</keyword>
<protein>
    <recommendedName>
        <fullName evidence="1">DNA (cytosine-5-)-methyltransferase</fullName>
        <ecNumber evidence="1">2.1.1.37</ecNumber>
    </recommendedName>
</protein>
<evidence type="ECO:0000256" key="2">
    <source>
        <dbReference type="ARBA" id="ARBA00022603"/>
    </source>
</evidence>
<feature type="non-terminal residue" evidence="7">
    <location>
        <position position="1"/>
    </location>
</feature>
<proteinExistence type="predicted"/>
<evidence type="ECO:0000256" key="3">
    <source>
        <dbReference type="ARBA" id="ARBA00022679"/>
    </source>
</evidence>
<evidence type="ECO:0000313" key="7">
    <source>
        <dbReference type="EMBL" id="HAF0793299.1"/>
    </source>
</evidence>
<evidence type="ECO:0000256" key="5">
    <source>
        <dbReference type="ARBA" id="ARBA00022747"/>
    </source>
</evidence>
<evidence type="ECO:0000256" key="1">
    <source>
        <dbReference type="ARBA" id="ARBA00011975"/>
    </source>
</evidence>
<dbReference type="EC" id="2.1.1.37" evidence="1"/>
<name>A0A741LE50_SALET</name>